<dbReference type="Proteomes" id="UP000800036">
    <property type="component" value="Unassembled WGS sequence"/>
</dbReference>
<reference evidence="2" key="1">
    <citation type="journal article" date="2020" name="Stud. Mycol.">
        <title>101 Dothideomycetes genomes: a test case for predicting lifestyles and emergence of pathogens.</title>
        <authorList>
            <person name="Haridas S."/>
            <person name="Albert R."/>
            <person name="Binder M."/>
            <person name="Bloem J."/>
            <person name="Labutti K."/>
            <person name="Salamov A."/>
            <person name="Andreopoulos B."/>
            <person name="Baker S."/>
            <person name="Barry K."/>
            <person name="Bills G."/>
            <person name="Bluhm B."/>
            <person name="Cannon C."/>
            <person name="Castanera R."/>
            <person name="Culley D."/>
            <person name="Daum C."/>
            <person name="Ezra D."/>
            <person name="Gonzalez J."/>
            <person name="Henrissat B."/>
            <person name="Kuo A."/>
            <person name="Liang C."/>
            <person name="Lipzen A."/>
            <person name="Lutzoni F."/>
            <person name="Magnuson J."/>
            <person name="Mondo S."/>
            <person name="Nolan M."/>
            <person name="Ohm R."/>
            <person name="Pangilinan J."/>
            <person name="Park H.-J."/>
            <person name="Ramirez L."/>
            <person name="Alfaro M."/>
            <person name="Sun H."/>
            <person name="Tritt A."/>
            <person name="Yoshinaga Y."/>
            <person name="Zwiers L.-H."/>
            <person name="Turgeon B."/>
            <person name="Goodwin S."/>
            <person name="Spatafora J."/>
            <person name="Crous P."/>
            <person name="Grigoriev I."/>
        </authorList>
    </citation>
    <scope>NUCLEOTIDE SEQUENCE</scope>
    <source>
        <strain evidence="2">CBS 107.79</strain>
    </source>
</reference>
<evidence type="ECO:0000256" key="1">
    <source>
        <dbReference type="SAM" id="MobiDB-lite"/>
    </source>
</evidence>
<dbReference type="OrthoDB" id="3785484at2759"/>
<evidence type="ECO:0000313" key="3">
    <source>
        <dbReference type="Proteomes" id="UP000800036"/>
    </source>
</evidence>
<dbReference type="EMBL" id="ML976700">
    <property type="protein sequence ID" value="KAF1970565.1"/>
    <property type="molecule type" value="Genomic_DNA"/>
</dbReference>
<accession>A0A6A5V0G0</accession>
<keyword evidence="3" id="KW-1185">Reference proteome</keyword>
<evidence type="ECO:0000313" key="2">
    <source>
        <dbReference type="EMBL" id="KAF1970565.1"/>
    </source>
</evidence>
<dbReference type="AlphaFoldDB" id="A0A6A5V0G0"/>
<sequence length="129" mass="14533">MPTTRGKPRDLKAAKCKVRKTDRRELPPETKAYAVGAMSAGVSQYNLTKKLSITQSDLSRLLTRTKERSEPSKLPLWDPQLYATEPGPAMLMPQFHTSAKSQNRYLHELHSRNKLRVTGTKHKTCSGKA</sequence>
<feature type="region of interest" description="Disordered" evidence="1">
    <location>
        <begin position="1"/>
        <end position="25"/>
    </location>
</feature>
<protein>
    <submittedName>
        <fullName evidence="2">Uncharacterized protein</fullName>
    </submittedName>
</protein>
<name>A0A6A5V0G0_9PLEO</name>
<proteinExistence type="predicted"/>
<organism evidence="2 3">
    <name type="scientific">Bimuria novae-zelandiae CBS 107.79</name>
    <dbReference type="NCBI Taxonomy" id="1447943"/>
    <lineage>
        <taxon>Eukaryota</taxon>
        <taxon>Fungi</taxon>
        <taxon>Dikarya</taxon>
        <taxon>Ascomycota</taxon>
        <taxon>Pezizomycotina</taxon>
        <taxon>Dothideomycetes</taxon>
        <taxon>Pleosporomycetidae</taxon>
        <taxon>Pleosporales</taxon>
        <taxon>Massarineae</taxon>
        <taxon>Didymosphaeriaceae</taxon>
        <taxon>Bimuria</taxon>
    </lineage>
</organism>
<gene>
    <name evidence="2" type="ORF">BU23DRAFT_556779</name>
</gene>